<evidence type="ECO:0000256" key="1">
    <source>
        <dbReference type="ARBA" id="ARBA00001913"/>
    </source>
</evidence>
<dbReference type="InterPro" id="IPR025659">
    <property type="entry name" value="Tubby-like_C"/>
</dbReference>
<comment type="function">
    <text evidence="11">May mediate accelerated ATP-independent bidirectional transbilayer migration of phospholipids upon binding calcium ions that results in a loss of phospholipid asymmetry in the plasma membrane.</text>
</comment>
<comment type="subcellular location">
    <subcellularLocation>
        <location evidence="2">Membrane</location>
        <topology evidence="2">Single-pass type II membrane protein</topology>
    </subcellularLocation>
</comment>
<evidence type="ECO:0000313" key="12">
    <source>
        <dbReference type="Ensembl" id="ENSSTUP00000083336.1"/>
    </source>
</evidence>
<keyword evidence="13" id="KW-1185">Reference proteome</keyword>
<evidence type="ECO:0000313" key="13">
    <source>
        <dbReference type="Proteomes" id="UP000472277"/>
    </source>
</evidence>
<dbReference type="Ensembl" id="ENSSTUT00000088634.1">
    <property type="protein sequence ID" value="ENSSTUP00000083336.1"/>
    <property type="gene ID" value="ENSSTUG00000036592.1"/>
</dbReference>
<keyword evidence="10 11" id="KW-0449">Lipoprotein</keyword>
<keyword evidence="5" id="KW-0812">Transmembrane</keyword>
<evidence type="ECO:0000256" key="10">
    <source>
        <dbReference type="ARBA" id="ARBA00023288"/>
    </source>
</evidence>
<dbReference type="OMA" id="VAEKECC"/>
<keyword evidence="9 11" id="KW-0564">Palmitate</keyword>
<dbReference type="GO" id="GO:0017128">
    <property type="term" value="F:phospholipid scramblase activity"/>
    <property type="evidence" value="ECO:0007669"/>
    <property type="project" value="InterPro"/>
</dbReference>
<dbReference type="PANTHER" id="PTHR23248:SF38">
    <property type="entry name" value="PHOSPHOLIPID SCRAMBLASE 1"/>
    <property type="match status" value="1"/>
</dbReference>
<evidence type="ECO:0000256" key="4">
    <source>
        <dbReference type="ARBA" id="ARBA00022553"/>
    </source>
</evidence>
<dbReference type="Proteomes" id="UP000472277">
    <property type="component" value="Chromosome 13"/>
</dbReference>
<evidence type="ECO:0000256" key="11">
    <source>
        <dbReference type="RuleBase" id="RU363116"/>
    </source>
</evidence>
<keyword evidence="4" id="KW-0597">Phosphoprotein</keyword>
<evidence type="ECO:0000256" key="6">
    <source>
        <dbReference type="ARBA" id="ARBA00022837"/>
    </source>
</evidence>
<protein>
    <recommendedName>
        <fullName evidence="11">Phospholipid scramblase</fullName>
    </recommendedName>
</protein>
<dbReference type="PANTHER" id="PTHR23248">
    <property type="entry name" value="PHOSPHOLIPID SCRAMBLASE-RELATED"/>
    <property type="match status" value="1"/>
</dbReference>
<dbReference type="Pfam" id="PF03803">
    <property type="entry name" value="Scramblase"/>
    <property type="match status" value="1"/>
</dbReference>
<dbReference type="AlphaFoldDB" id="A0A674CJJ9"/>
<evidence type="ECO:0000256" key="9">
    <source>
        <dbReference type="ARBA" id="ARBA00023139"/>
    </source>
</evidence>
<evidence type="ECO:0000256" key="5">
    <source>
        <dbReference type="ARBA" id="ARBA00022692"/>
    </source>
</evidence>
<evidence type="ECO:0000256" key="8">
    <source>
        <dbReference type="ARBA" id="ARBA00023136"/>
    </source>
</evidence>
<evidence type="ECO:0000256" key="7">
    <source>
        <dbReference type="ARBA" id="ARBA00022989"/>
    </source>
</evidence>
<dbReference type="GO" id="GO:0005886">
    <property type="term" value="C:plasma membrane"/>
    <property type="evidence" value="ECO:0007669"/>
    <property type="project" value="TreeGrafter"/>
</dbReference>
<proteinExistence type="inferred from homology"/>
<accession>A0A674CJJ9</accession>
<dbReference type="InterPro" id="IPR005552">
    <property type="entry name" value="Scramblase"/>
</dbReference>
<organism evidence="12 13">
    <name type="scientific">Salmo trutta</name>
    <name type="common">Brown trout</name>
    <dbReference type="NCBI Taxonomy" id="8032"/>
    <lineage>
        <taxon>Eukaryota</taxon>
        <taxon>Metazoa</taxon>
        <taxon>Chordata</taxon>
        <taxon>Craniata</taxon>
        <taxon>Vertebrata</taxon>
        <taxon>Euteleostomi</taxon>
        <taxon>Actinopterygii</taxon>
        <taxon>Neopterygii</taxon>
        <taxon>Teleostei</taxon>
        <taxon>Protacanthopterygii</taxon>
        <taxon>Salmoniformes</taxon>
        <taxon>Salmonidae</taxon>
        <taxon>Salmoninae</taxon>
        <taxon>Salmo</taxon>
    </lineage>
</organism>
<name>A0A674CJJ9_SALTR</name>
<comment type="similarity">
    <text evidence="3 11">Belongs to the phospholipid scramblase family.</text>
</comment>
<reference evidence="12" key="2">
    <citation type="submission" date="2025-09" db="UniProtKB">
        <authorList>
            <consortium name="Ensembl"/>
        </authorList>
    </citation>
    <scope>IDENTIFICATION</scope>
</reference>
<dbReference type="GeneTree" id="ENSGT00940000165699"/>
<keyword evidence="8" id="KW-0472">Membrane</keyword>
<sequence>MEDPRLHPSGSCDDPWPCWLRTGNHGRGMYNNASHPANTSPVVPLPPGLYPAPMIPKVPLPPGFVPPKDPVMMPKVNLAEVVLGLEVKHNYIVKNNVGQQVFAVAEKECCTLQFWDNLGEEVMTLMRPLRCDCCCFPCCLQELEVQSPPGSPIGYVVQEWHPYLPKPTVQIKRREPQLKIHGPYVVCHCCSDVNFDVKFLDETVVVGQISKQWVGFLREVFTDADNFGISFPMDLDVKVKAVLLGCVILIMSFKYSL</sequence>
<reference evidence="12" key="1">
    <citation type="submission" date="2025-08" db="UniProtKB">
        <authorList>
            <consortium name="Ensembl"/>
        </authorList>
    </citation>
    <scope>IDENTIFICATION</scope>
</reference>
<evidence type="ECO:0000256" key="3">
    <source>
        <dbReference type="ARBA" id="ARBA00005350"/>
    </source>
</evidence>
<comment type="cofactor">
    <cofactor evidence="1 11">
        <name>Ca(2+)</name>
        <dbReference type="ChEBI" id="CHEBI:29108"/>
    </cofactor>
</comment>
<dbReference type="InParanoid" id="A0A674CJJ9"/>
<evidence type="ECO:0000256" key="2">
    <source>
        <dbReference type="ARBA" id="ARBA00004606"/>
    </source>
</evidence>
<dbReference type="SUPFAM" id="SSF54518">
    <property type="entry name" value="Tubby C-terminal domain-like"/>
    <property type="match status" value="1"/>
</dbReference>
<keyword evidence="7" id="KW-1133">Transmembrane helix</keyword>
<keyword evidence="6 11" id="KW-0106">Calcium</keyword>